<organism evidence="4 5">
    <name type="scientific">Streptacidiphilus monticola</name>
    <dbReference type="NCBI Taxonomy" id="2161674"/>
    <lineage>
        <taxon>Bacteria</taxon>
        <taxon>Bacillati</taxon>
        <taxon>Actinomycetota</taxon>
        <taxon>Actinomycetes</taxon>
        <taxon>Kitasatosporales</taxon>
        <taxon>Streptomycetaceae</taxon>
        <taxon>Streptacidiphilus</taxon>
    </lineage>
</organism>
<dbReference type="Pfam" id="PF09990">
    <property type="entry name" value="DUF2231"/>
    <property type="match status" value="1"/>
</dbReference>
<feature type="domain" description="DUF2231" evidence="3">
    <location>
        <begin position="9"/>
        <end position="147"/>
    </location>
</feature>
<feature type="transmembrane region" description="Helical" evidence="2">
    <location>
        <begin position="117"/>
        <end position="139"/>
    </location>
</feature>
<evidence type="ECO:0000313" key="5">
    <source>
        <dbReference type="Proteomes" id="UP001596174"/>
    </source>
</evidence>
<feature type="transmembrane region" description="Helical" evidence="2">
    <location>
        <begin position="41"/>
        <end position="62"/>
    </location>
</feature>
<evidence type="ECO:0000259" key="3">
    <source>
        <dbReference type="Pfam" id="PF09990"/>
    </source>
</evidence>
<keyword evidence="2" id="KW-0812">Transmembrane</keyword>
<name>A0ABW1GBH8_9ACTN</name>
<feature type="transmembrane region" description="Helical" evidence="2">
    <location>
        <begin position="12"/>
        <end position="35"/>
    </location>
</feature>
<reference evidence="5" key="1">
    <citation type="journal article" date="2019" name="Int. J. Syst. Evol. Microbiol.">
        <title>The Global Catalogue of Microorganisms (GCM) 10K type strain sequencing project: providing services to taxonomists for standard genome sequencing and annotation.</title>
        <authorList>
            <consortium name="The Broad Institute Genomics Platform"/>
            <consortium name="The Broad Institute Genome Sequencing Center for Infectious Disease"/>
            <person name="Wu L."/>
            <person name="Ma J."/>
        </authorList>
    </citation>
    <scope>NUCLEOTIDE SEQUENCE [LARGE SCALE GENOMIC DNA]</scope>
    <source>
        <strain evidence="5">JCM 4816</strain>
    </source>
</reference>
<dbReference type="RefSeq" id="WP_380589779.1">
    <property type="nucleotide sequence ID" value="NZ_JBHSQJ010000150.1"/>
</dbReference>
<accession>A0ABW1GBH8</accession>
<protein>
    <submittedName>
        <fullName evidence="4">DUF2231 domain-containing protein</fullName>
    </submittedName>
</protein>
<dbReference type="Proteomes" id="UP001596174">
    <property type="component" value="Unassembled WGS sequence"/>
</dbReference>
<evidence type="ECO:0000313" key="4">
    <source>
        <dbReference type="EMBL" id="MFC5911215.1"/>
    </source>
</evidence>
<feature type="region of interest" description="Disordered" evidence="1">
    <location>
        <begin position="153"/>
        <end position="175"/>
    </location>
</feature>
<proteinExistence type="predicted"/>
<dbReference type="InterPro" id="IPR019251">
    <property type="entry name" value="DUF2231_TM"/>
</dbReference>
<keyword evidence="2" id="KW-0472">Membrane</keyword>
<dbReference type="EMBL" id="JBHSQJ010000150">
    <property type="protein sequence ID" value="MFC5911215.1"/>
    <property type="molecule type" value="Genomic_DNA"/>
</dbReference>
<keyword evidence="2" id="KW-1133">Transmembrane helix</keyword>
<gene>
    <name evidence="4" type="ORF">ACFP3V_28915</name>
</gene>
<comment type="caution">
    <text evidence="4">The sequence shown here is derived from an EMBL/GenBank/DDBJ whole genome shotgun (WGS) entry which is preliminary data.</text>
</comment>
<evidence type="ECO:0000256" key="1">
    <source>
        <dbReference type="SAM" id="MobiDB-lite"/>
    </source>
</evidence>
<sequence>MYSRAQIAGHPIHPMLIAYPVAGYTGTLVGLAVYAANGQQFWLNFAIAMNIAGVGGALLAALPGAADLALGVPRGSGARQTGLMHAGVNVLALALFAISLGLYAGHWNGPARSATPGLALASAGLLCTIAAGALGWMLVQDFHVGVQLTPEQQRDEMAVQSVRPLPMRGQHRRAA</sequence>
<feature type="transmembrane region" description="Helical" evidence="2">
    <location>
        <begin position="83"/>
        <end position="105"/>
    </location>
</feature>
<evidence type="ECO:0000256" key="2">
    <source>
        <dbReference type="SAM" id="Phobius"/>
    </source>
</evidence>
<keyword evidence="5" id="KW-1185">Reference proteome</keyword>